<proteinExistence type="predicted"/>
<organism evidence="2">
    <name type="scientific">marine sediment metagenome</name>
    <dbReference type="NCBI Taxonomy" id="412755"/>
    <lineage>
        <taxon>unclassified sequences</taxon>
        <taxon>metagenomes</taxon>
        <taxon>ecological metagenomes</taxon>
    </lineage>
</organism>
<gene>
    <name evidence="2" type="ORF">LCGC14_0019050</name>
</gene>
<dbReference type="EMBL" id="LAZR01000003">
    <property type="protein sequence ID" value="KKO11424.1"/>
    <property type="molecule type" value="Genomic_DNA"/>
</dbReference>
<feature type="compositionally biased region" description="Low complexity" evidence="1">
    <location>
        <begin position="342"/>
        <end position="357"/>
    </location>
</feature>
<sequence>MKHATILTMMALIGMLAAVAVGEDKFDGRDQVFNRGNSDDSLLRGYVTYAREVDGKYVAYLHLQWGDVDDTLDGDDEVFSRWNGEVKVDDGVAEIVQTEGFETQSHRGTVLDEAAYWRAVDAYHAKRKAFVQTLDAKRQKERHKAMKTFGNGPAFQRELRRINTRYDQRLAGFDFKAVDDLAGKRRKLTQDVYAGPDAIGRGRGEKVTWTSTTWGGTDGVVVRLILDEPDSEVKVKVGSHSFEFDTHPVPYDQRHYEVASRSRQVIDDADDDADDHVDDDVHYGGYFTNTYTSGVPRVYRPAQVVYRTSARYRSPRRLTYSSYLSRGSAYYGGYVIVSSRGRGYSGRGYSSRGYSGRSRGRNHRAVVTRRGNRQSRHRASTSTHQGRARQRNVSRSSRGRTGYRGARGSRRGSGVTFRSSGLRISFRTR</sequence>
<feature type="region of interest" description="Disordered" evidence="1">
    <location>
        <begin position="342"/>
        <end position="421"/>
    </location>
</feature>
<dbReference type="AlphaFoldDB" id="A0A0F9Z2S8"/>
<name>A0A0F9Z2S8_9ZZZZ</name>
<feature type="compositionally biased region" description="Basic residues" evidence="1">
    <location>
        <begin position="358"/>
        <end position="379"/>
    </location>
</feature>
<comment type="caution">
    <text evidence="2">The sequence shown here is derived from an EMBL/GenBank/DDBJ whole genome shotgun (WGS) entry which is preliminary data.</text>
</comment>
<evidence type="ECO:0000256" key="1">
    <source>
        <dbReference type="SAM" id="MobiDB-lite"/>
    </source>
</evidence>
<evidence type="ECO:0000313" key="2">
    <source>
        <dbReference type="EMBL" id="KKO11424.1"/>
    </source>
</evidence>
<accession>A0A0F9Z2S8</accession>
<feature type="compositionally biased region" description="Low complexity" evidence="1">
    <location>
        <begin position="394"/>
        <end position="406"/>
    </location>
</feature>
<reference evidence="2" key="1">
    <citation type="journal article" date="2015" name="Nature">
        <title>Complex archaea that bridge the gap between prokaryotes and eukaryotes.</title>
        <authorList>
            <person name="Spang A."/>
            <person name="Saw J.H."/>
            <person name="Jorgensen S.L."/>
            <person name="Zaremba-Niedzwiedzka K."/>
            <person name="Martijn J."/>
            <person name="Lind A.E."/>
            <person name="van Eijk R."/>
            <person name="Schleper C."/>
            <person name="Guy L."/>
            <person name="Ettema T.J."/>
        </authorList>
    </citation>
    <scope>NUCLEOTIDE SEQUENCE</scope>
</reference>
<protein>
    <submittedName>
        <fullName evidence="2">Uncharacterized protein</fullName>
    </submittedName>
</protein>